<dbReference type="EMBL" id="MT143861">
    <property type="protein sequence ID" value="QJB03790.1"/>
    <property type="molecule type" value="Genomic_DNA"/>
</dbReference>
<dbReference type="PRINTS" id="PR00508">
    <property type="entry name" value="S21N4MTFRASE"/>
</dbReference>
<dbReference type="GO" id="GO:0003677">
    <property type="term" value="F:DNA binding"/>
    <property type="evidence" value="ECO:0007669"/>
    <property type="project" value="UniProtKB-KW"/>
</dbReference>
<evidence type="ECO:0000256" key="6">
    <source>
        <dbReference type="ARBA" id="ARBA00022747"/>
    </source>
</evidence>
<evidence type="ECO:0000313" key="10">
    <source>
        <dbReference type="EMBL" id="QJB03790.1"/>
    </source>
</evidence>
<organism evidence="10">
    <name type="scientific">viral metagenome</name>
    <dbReference type="NCBI Taxonomy" id="1070528"/>
    <lineage>
        <taxon>unclassified sequences</taxon>
        <taxon>metagenomes</taxon>
        <taxon>organismal metagenomes</taxon>
    </lineage>
</organism>
<evidence type="ECO:0000256" key="4">
    <source>
        <dbReference type="ARBA" id="ARBA00022679"/>
    </source>
</evidence>
<protein>
    <recommendedName>
        <fullName evidence="2">site-specific DNA-methyltransferase (cytosine-N(4)-specific)</fullName>
        <ecNumber evidence="2">2.1.1.113</ecNumber>
    </recommendedName>
</protein>
<evidence type="ECO:0000256" key="2">
    <source>
        <dbReference type="ARBA" id="ARBA00012185"/>
    </source>
</evidence>
<feature type="domain" description="DNA methylase N-4/N-6" evidence="9">
    <location>
        <begin position="457"/>
        <end position="495"/>
    </location>
</feature>
<dbReference type="InterPro" id="IPR029063">
    <property type="entry name" value="SAM-dependent_MTases_sf"/>
</dbReference>
<keyword evidence="5" id="KW-0949">S-adenosyl-L-methionine</keyword>
<dbReference type="AlphaFoldDB" id="A0A6M3MCE3"/>
<dbReference type="GO" id="GO:0032259">
    <property type="term" value="P:methylation"/>
    <property type="evidence" value="ECO:0007669"/>
    <property type="project" value="UniProtKB-KW"/>
</dbReference>
<dbReference type="GO" id="GO:0008170">
    <property type="term" value="F:N-methyltransferase activity"/>
    <property type="evidence" value="ECO:0007669"/>
    <property type="project" value="InterPro"/>
</dbReference>
<dbReference type="InterPro" id="IPR001091">
    <property type="entry name" value="RM_Methyltransferase"/>
</dbReference>
<name>A0A6M3MCE3_9ZZZZ</name>
<dbReference type="CDD" id="cd02440">
    <property type="entry name" value="AdoMet_MTases"/>
    <property type="match status" value="1"/>
</dbReference>
<dbReference type="Pfam" id="PF01555">
    <property type="entry name" value="N6_N4_Mtase"/>
    <property type="match status" value="2"/>
</dbReference>
<sequence>MSLPLNQVIVGDCTEIMKAWPDDSIDLVVTSPPYWGLRDYGTETVRIWGGDPECRHEWGDSLPAAVSRHTNIGFEDRSKENYRGGGHKTVAIAEKHRPTESGQFCIYCGAWRGSLGLEPHPQMFIDNLVEICREIKRVLKPSGTFWLNLGDTYYGSGGKGGQYEKFMPDKGQPNYYRQSSKNRSNWLQPKQLLGMPWRIAIALQHDNWLLRNDIIWHKPNHMPSSVKDRLTTAYEHVFLFAKAPRYYFDLDAIRKPFSEGTFLRIRQPNIDNQPGGPKTLALRGESPESGNANRPIDIAQELSHKITSGERIGKNPGDIWEIKEEKLTKHDIAVGRIGNFSYTDPLHTKEYNPKGKNPGDLWRIPTIPFPAAHFATFPPTLIEPIVKAGCPRWICRKCRKPRERITEPTPEYAKKLGRSVHNHNEDLKRGMRYDKVCNAEYMTVGWSDCGCGEGWVGGIVLDPFCGSGTALRVARRLGRRFIGIDIVPEYVEMAHRRIRGDKYREPPKGVAQLTKIMEAEK</sequence>
<keyword evidence="7" id="KW-0238">DNA-binding</keyword>
<evidence type="ECO:0000259" key="9">
    <source>
        <dbReference type="Pfam" id="PF01555"/>
    </source>
</evidence>
<dbReference type="GO" id="GO:0015667">
    <property type="term" value="F:site-specific DNA-methyltransferase (cytosine-N4-specific) activity"/>
    <property type="evidence" value="ECO:0007669"/>
    <property type="project" value="UniProtKB-EC"/>
</dbReference>
<dbReference type="GO" id="GO:0009307">
    <property type="term" value="P:DNA restriction-modification system"/>
    <property type="evidence" value="ECO:0007669"/>
    <property type="project" value="UniProtKB-KW"/>
</dbReference>
<dbReference type="EC" id="2.1.1.113" evidence="2"/>
<evidence type="ECO:0000256" key="1">
    <source>
        <dbReference type="ARBA" id="ARBA00010203"/>
    </source>
</evidence>
<accession>A0A6M3MCE3</accession>
<gene>
    <name evidence="10" type="ORF">MM171B00549_0004</name>
</gene>
<dbReference type="SUPFAM" id="SSF53335">
    <property type="entry name" value="S-adenosyl-L-methionine-dependent methyltransferases"/>
    <property type="match status" value="1"/>
</dbReference>
<dbReference type="InterPro" id="IPR017985">
    <property type="entry name" value="MeTrfase_CN4_CS"/>
</dbReference>
<proteinExistence type="inferred from homology"/>
<reference evidence="10" key="1">
    <citation type="submission" date="2020-03" db="EMBL/GenBank/DDBJ databases">
        <title>The deep terrestrial virosphere.</title>
        <authorList>
            <person name="Holmfeldt K."/>
            <person name="Nilsson E."/>
            <person name="Simone D."/>
            <person name="Lopez-Fernandez M."/>
            <person name="Wu X."/>
            <person name="de Brujin I."/>
            <person name="Lundin D."/>
            <person name="Andersson A."/>
            <person name="Bertilsson S."/>
            <person name="Dopson M."/>
        </authorList>
    </citation>
    <scope>NUCLEOTIDE SEQUENCE</scope>
    <source>
        <strain evidence="10">MM171B00549</strain>
    </source>
</reference>
<evidence type="ECO:0000256" key="3">
    <source>
        <dbReference type="ARBA" id="ARBA00022603"/>
    </source>
</evidence>
<dbReference type="InterPro" id="IPR002941">
    <property type="entry name" value="DNA_methylase_N4/N6"/>
</dbReference>
<comment type="similarity">
    <text evidence="1">Belongs to the N(4)/N(6)-methyltransferase family. N(4) subfamily.</text>
</comment>
<evidence type="ECO:0000256" key="7">
    <source>
        <dbReference type="ARBA" id="ARBA00023125"/>
    </source>
</evidence>
<feature type="domain" description="DNA methylase N-4/N-6" evidence="9">
    <location>
        <begin position="25"/>
        <end position="390"/>
    </location>
</feature>
<evidence type="ECO:0000256" key="5">
    <source>
        <dbReference type="ARBA" id="ARBA00022691"/>
    </source>
</evidence>
<keyword evidence="6" id="KW-0680">Restriction system</keyword>
<dbReference type="Gene3D" id="3.40.50.150">
    <property type="entry name" value="Vaccinia Virus protein VP39"/>
    <property type="match status" value="2"/>
</dbReference>
<keyword evidence="3 10" id="KW-0489">Methyltransferase</keyword>
<dbReference type="PROSITE" id="PS00093">
    <property type="entry name" value="N4_MTASE"/>
    <property type="match status" value="1"/>
</dbReference>
<keyword evidence="4 10" id="KW-0808">Transferase</keyword>
<comment type="catalytic activity">
    <reaction evidence="8">
        <text>a 2'-deoxycytidine in DNA + S-adenosyl-L-methionine = an N(4)-methyl-2'-deoxycytidine in DNA + S-adenosyl-L-homocysteine + H(+)</text>
        <dbReference type="Rhea" id="RHEA:16857"/>
        <dbReference type="Rhea" id="RHEA-COMP:11369"/>
        <dbReference type="Rhea" id="RHEA-COMP:13674"/>
        <dbReference type="ChEBI" id="CHEBI:15378"/>
        <dbReference type="ChEBI" id="CHEBI:57856"/>
        <dbReference type="ChEBI" id="CHEBI:59789"/>
        <dbReference type="ChEBI" id="CHEBI:85452"/>
        <dbReference type="ChEBI" id="CHEBI:137933"/>
        <dbReference type="EC" id="2.1.1.113"/>
    </reaction>
</comment>
<evidence type="ECO:0000256" key="8">
    <source>
        <dbReference type="ARBA" id="ARBA00049120"/>
    </source>
</evidence>